<dbReference type="InterPro" id="IPR025328">
    <property type="entry name" value="DUF4234"/>
</dbReference>
<dbReference type="AlphaFoldDB" id="A0A174B231"/>
<keyword evidence="2" id="KW-0812">Transmembrane</keyword>
<feature type="region of interest" description="Disordered" evidence="1">
    <location>
        <begin position="262"/>
        <end position="301"/>
    </location>
</feature>
<evidence type="ECO:0000313" key="6">
    <source>
        <dbReference type="Proteomes" id="UP000095787"/>
    </source>
</evidence>
<feature type="compositionally biased region" description="Polar residues" evidence="1">
    <location>
        <begin position="59"/>
        <end position="81"/>
    </location>
</feature>
<evidence type="ECO:0000256" key="1">
    <source>
        <dbReference type="SAM" id="MobiDB-lite"/>
    </source>
</evidence>
<organism evidence="5 6">
    <name type="scientific">[Ruminococcus] torques</name>
    <dbReference type="NCBI Taxonomy" id="33039"/>
    <lineage>
        <taxon>Bacteria</taxon>
        <taxon>Bacillati</taxon>
        <taxon>Bacillota</taxon>
        <taxon>Clostridia</taxon>
        <taxon>Lachnospirales</taxon>
        <taxon>Lachnospiraceae</taxon>
        <taxon>Mediterraneibacter</taxon>
    </lineage>
</organism>
<protein>
    <submittedName>
        <fullName evidence="5">Uncharacterized protein</fullName>
    </submittedName>
</protein>
<feature type="domain" description="Zinc-ribbon" evidence="3">
    <location>
        <begin position="3"/>
        <end position="23"/>
    </location>
</feature>
<feature type="compositionally biased region" description="Basic and acidic residues" evidence="1">
    <location>
        <begin position="82"/>
        <end position="95"/>
    </location>
</feature>
<dbReference type="InterPro" id="IPR026870">
    <property type="entry name" value="Zinc_ribbon_dom"/>
</dbReference>
<keyword evidence="2" id="KW-1133">Transmembrane helix</keyword>
<feature type="transmembrane region" description="Helical" evidence="2">
    <location>
        <begin position="404"/>
        <end position="422"/>
    </location>
</feature>
<evidence type="ECO:0000313" key="5">
    <source>
        <dbReference type="EMBL" id="CUN93695.1"/>
    </source>
</evidence>
<feature type="transmembrane region" description="Helical" evidence="2">
    <location>
        <begin position="216"/>
        <end position="241"/>
    </location>
</feature>
<feature type="transmembrane region" description="Helical" evidence="2">
    <location>
        <begin position="365"/>
        <end position="384"/>
    </location>
</feature>
<accession>A0A174B231</accession>
<sequence length="489" mass="53694">MQCKTCGREISDTAKFCPYCGSKTEPPHNSAENKTAETAYETTANTNAETAYGTETNKNSETAYGTEANKNAETAYGTKTSKTPETDRETFKNNTEDRFQTASAGDLDETKKFLQIGFFILAALCFVMAFRNLLSGIQNFSYSLIMQGLGNLLNMVCYAGIAAVLVMIALSKEKQRIKTFFVILSGLAAIIALCGIIEFITSMFRSFRYYFSFDTFFWILSSLLLTLTIMAAVVGITYTLLHLSGSTPDLSNITGVIGGSARSSQTSETAQGNTNKKTNYQNAGTDHMNQNSKTNCESQAGSTNYEGQNMGTNYNNQGTNYNNQGPNYNNQGTNYNNQGPNYNYQSSGPNYSGSGVTPLKTDRGLLGYIVLSILTCGIYSYYFIYTVARDVNTACAGDGKSTGGLVQFILLSILTCGIYSWWWQYSLGNRLAANAPRYGLSFTENGTTILLWLFFGSFLCFIGPFIAMNIIIKNTNSICMAYNRYNGLI</sequence>
<feature type="transmembrane region" description="Helical" evidence="2">
    <location>
        <begin position="449"/>
        <end position="472"/>
    </location>
</feature>
<dbReference type="EMBL" id="CYZO01000013">
    <property type="protein sequence ID" value="CUN93695.1"/>
    <property type="molecule type" value="Genomic_DNA"/>
</dbReference>
<dbReference type="Pfam" id="PF13240">
    <property type="entry name" value="Zn_Ribbon_1"/>
    <property type="match status" value="1"/>
</dbReference>
<evidence type="ECO:0000256" key="2">
    <source>
        <dbReference type="SAM" id="Phobius"/>
    </source>
</evidence>
<name>A0A174B231_9FIRM</name>
<keyword evidence="2" id="KW-0472">Membrane</keyword>
<feature type="transmembrane region" description="Helical" evidence="2">
    <location>
        <begin position="113"/>
        <end position="134"/>
    </location>
</feature>
<feature type="compositionally biased region" description="Low complexity" evidence="1">
    <location>
        <begin position="32"/>
        <end position="57"/>
    </location>
</feature>
<feature type="domain" description="DUF4234" evidence="4">
    <location>
        <begin position="363"/>
        <end position="432"/>
    </location>
</feature>
<evidence type="ECO:0000259" key="3">
    <source>
        <dbReference type="Pfam" id="PF13240"/>
    </source>
</evidence>
<dbReference type="RefSeq" id="WP_004848109.1">
    <property type="nucleotide sequence ID" value="NZ_AP028249.1"/>
</dbReference>
<dbReference type="Proteomes" id="UP000095787">
    <property type="component" value="Unassembled WGS sequence"/>
</dbReference>
<feature type="transmembrane region" description="Helical" evidence="2">
    <location>
        <begin position="140"/>
        <end position="168"/>
    </location>
</feature>
<reference evidence="5 6" key="1">
    <citation type="submission" date="2015-09" db="EMBL/GenBank/DDBJ databases">
        <authorList>
            <consortium name="Pathogen Informatics"/>
        </authorList>
    </citation>
    <scope>NUCLEOTIDE SEQUENCE [LARGE SCALE GENOMIC DNA]</scope>
    <source>
        <strain evidence="5 6">2789STDY5834841</strain>
    </source>
</reference>
<feature type="transmembrane region" description="Helical" evidence="2">
    <location>
        <begin position="180"/>
        <end position="204"/>
    </location>
</feature>
<proteinExistence type="predicted"/>
<evidence type="ECO:0000259" key="4">
    <source>
        <dbReference type="Pfam" id="PF14018"/>
    </source>
</evidence>
<gene>
    <name evidence="5" type="ORF">ERS852456_01193</name>
</gene>
<feature type="region of interest" description="Disordered" evidence="1">
    <location>
        <begin position="23"/>
        <end position="95"/>
    </location>
</feature>
<dbReference type="Pfam" id="PF14018">
    <property type="entry name" value="DUF4234"/>
    <property type="match status" value="1"/>
</dbReference>